<evidence type="ECO:0000313" key="1">
    <source>
        <dbReference type="EMBL" id="KDP44419.1"/>
    </source>
</evidence>
<evidence type="ECO:0000313" key="2">
    <source>
        <dbReference type="Proteomes" id="UP000027138"/>
    </source>
</evidence>
<name>A0A067LJG0_JATCU</name>
<protein>
    <submittedName>
        <fullName evidence="1">Uncharacterized protein</fullName>
    </submittedName>
</protein>
<keyword evidence="2" id="KW-1185">Reference proteome</keyword>
<accession>A0A067LJG0</accession>
<gene>
    <name evidence="1" type="ORF">JCGZ_19434</name>
</gene>
<organism evidence="1 2">
    <name type="scientific">Jatropha curcas</name>
    <name type="common">Barbados nut</name>
    <dbReference type="NCBI Taxonomy" id="180498"/>
    <lineage>
        <taxon>Eukaryota</taxon>
        <taxon>Viridiplantae</taxon>
        <taxon>Streptophyta</taxon>
        <taxon>Embryophyta</taxon>
        <taxon>Tracheophyta</taxon>
        <taxon>Spermatophyta</taxon>
        <taxon>Magnoliopsida</taxon>
        <taxon>eudicotyledons</taxon>
        <taxon>Gunneridae</taxon>
        <taxon>Pentapetalae</taxon>
        <taxon>rosids</taxon>
        <taxon>fabids</taxon>
        <taxon>Malpighiales</taxon>
        <taxon>Euphorbiaceae</taxon>
        <taxon>Crotonoideae</taxon>
        <taxon>Jatropheae</taxon>
        <taxon>Jatropha</taxon>
    </lineage>
</organism>
<dbReference type="EMBL" id="KK914252">
    <property type="protein sequence ID" value="KDP44419.1"/>
    <property type="molecule type" value="Genomic_DNA"/>
</dbReference>
<proteinExistence type="predicted"/>
<dbReference type="Proteomes" id="UP000027138">
    <property type="component" value="Unassembled WGS sequence"/>
</dbReference>
<sequence>MEHVVRNRKSGDERGDCRAHFGHLENRSRKTNAKNGLLGKNRARWRGEHLVLSCHDFPATVHGRWWQRSGERPARPRETEFSSLRADHGIVARFLIVGHHGIVRTDYCWPCMGRSAPPCAPTVTDTVNHRMAACCCALDNLDLIVARRVASCCEHMMI</sequence>
<dbReference type="AlphaFoldDB" id="A0A067LJG0"/>
<reference evidence="1 2" key="1">
    <citation type="journal article" date="2014" name="PLoS ONE">
        <title>Global Analysis of Gene Expression Profiles in Physic Nut (Jatropha curcas L.) Seedlings Exposed to Salt Stress.</title>
        <authorList>
            <person name="Zhang L."/>
            <person name="Zhang C."/>
            <person name="Wu P."/>
            <person name="Chen Y."/>
            <person name="Li M."/>
            <person name="Jiang H."/>
            <person name="Wu G."/>
        </authorList>
    </citation>
    <scope>NUCLEOTIDE SEQUENCE [LARGE SCALE GENOMIC DNA]</scope>
    <source>
        <strain evidence="2">cv. GZQX0401</strain>
        <tissue evidence="1">Young leaves</tissue>
    </source>
</reference>